<evidence type="ECO:0000259" key="6">
    <source>
        <dbReference type="Pfam" id="PF03544"/>
    </source>
</evidence>
<name>A0A1L3J5I9_9FLAO</name>
<dbReference type="InterPro" id="IPR037682">
    <property type="entry name" value="TonB_C"/>
</dbReference>
<dbReference type="Pfam" id="PF03544">
    <property type="entry name" value="TonB_C"/>
    <property type="match status" value="1"/>
</dbReference>
<dbReference type="OrthoDB" id="1095452at2"/>
<dbReference type="STRING" id="1913577.LPB144_08245"/>
<keyword evidence="8" id="KW-1185">Reference proteome</keyword>
<accession>A0A1L3J5I9</accession>
<evidence type="ECO:0000256" key="1">
    <source>
        <dbReference type="ARBA" id="ARBA00004167"/>
    </source>
</evidence>
<gene>
    <name evidence="7" type="ORF">LPB144_08245</name>
</gene>
<keyword evidence="3" id="KW-1133">Transmembrane helix</keyword>
<sequence>MKNLLLLGLAIVISAPLFSQNFSINEVDEPPRLKNSCENDSSISCFESSLFIYVNKNIDIMNLVKGKGGTAYAQFIITPDGDVTDIKLRSNSNPLQKEAERLVKKLKFTKPAVKDGQEVAVKYTLPVKFQKKTYDGYDEYFQNKESEMDFASLTDVAQVPEIGNCKADAKCLQTTFKDNFAKRLEDMNFNKNEIKNLKFTFVVTKNAEIKNILVMVPNKRLEKATKSILNNLKVHYPALDEDGQPMGVRLVYKFETT</sequence>
<dbReference type="RefSeq" id="WP_072553041.1">
    <property type="nucleotide sequence ID" value="NZ_CP018153.1"/>
</dbReference>
<keyword evidence="2" id="KW-0812">Transmembrane</keyword>
<dbReference type="InterPro" id="IPR006260">
    <property type="entry name" value="TonB/TolA_C"/>
</dbReference>
<dbReference type="GO" id="GO:0055085">
    <property type="term" value="P:transmembrane transport"/>
    <property type="evidence" value="ECO:0007669"/>
    <property type="project" value="InterPro"/>
</dbReference>
<evidence type="ECO:0000256" key="2">
    <source>
        <dbReference type="ARBA" id="ARBA00022692"/>
    </source>
</evidence>
<evidence type="ECO:0000256" key="5">
    <source>
        <dbReference type="SAM" id="SignalP"/>
    </source>
</evidence>
<dbReference type="Gene3D" id="3.30.1150.10">
    <property type="match status" value="1"/>
</dbReference>
<reference evidence="7 8" key="1">
    <citation type="submission" date="2016-11" db="EMBL/GenBank/DDBJ databases">
        <title>Gramella sp. LPB0144 isolated from marine environment.</title>
        <authorList>
            <person name="Kim E."/>
            <person name="Yi H."/>
        </authorList>
    </citation>
    <scope>NUCLEOTIDE SEQUENCE [LARGE SCALE GENOMIC DNA]</scope>
    <source>
        <strain evidence="7 8">LPB0144</strain>
    </source>
</reference>
<organism evidence="7 8">
    <name type="scientific">Christiangramia salexigens</name>
    <dbReference type="NCBI Taxonomy" id="1913577"/>
    <lineage>
        <taxon>Bacteria</taxon>
        <taxon>Pseudomonadati</taxon>
        <taxon>Bacteroidota</taxon>
        <taxon>Flavobacteriia</taxon>
        <taxon>Flavobacteriales</taxon>
        <taxon>Flavobacteriaceae</taxon>
        <taxon>Christiangramia</taxon>
    </lineage>
</organism>
<feature type="domain" description="TonB C-terminal" evidence="6">
    <location>
        <begin position="66"/>
        <end position="129"/>
    </location>
</feature>
<keyword evidence="4" id="KW-0472">Membrane</keyword>
<evidence type="ECO:0000256" key="3">
    <source>
        <dbReference type="ARBA" id="ARBA00022989"/>
    </source>
</evidence>
<evidence type="ECO:0000313" key="7">
    <source>
        <dbReference type="EMBL" id="APG60395.1"/>
    </source>
</evidence>
<dbReference type="AlphaFoldDB" id="A0A1L3J5I9"/>
<protein>
    <recommendedName>
        <fullName evidence="6">TonB C-terminal domain-containing protein</fullName>
    </recommendedName>
</protein>
<dbReference type="SUPFAM" id="SSF74653">
    <property type="entry name" value="TolA/TonB C-terminal domain"/>
    <property type="match status" value="1"/>
</dbReference>
<dbReference type="GO" id="GO:0016020">
    <property type="term" value="C:membrane"/>
    <property type="evidence" value="ECO:0007669"/>
    <property type="project" value="UniProtKB-SubCell"/>
</dbReference>
<keyword evidence="5" id="KW-0732">Signal</keyword>
<dbReference type="EMBL" id="CP018153">
    <property type="protein sequence ID" value="APG60395.1"/>
    <property type="molecule type" value="Genomic_DNA"/>
</dbReference>
<proteinExistence type="predicted"/>
<evidence type="ECO:0000313" key="8">
    <source>
        <dbReference type="Proteomes" id="UP000182510"/>
    </source>
</evidence>
<feature type="signal peptide" evidence="5">
    <location>
        <begin position="1"/>
        <end position="19"/>
    </location>
</feature>
<dbReference type="KEGG" id="grl:LPB144_08245"/>
<evidence type="ECO:0000256" key="4">
    <source>
        <dbReference type="ARBA" id="ARBA00023136"/>
    </source>
</evidence>
<feature type="chain" id="PRO_5012453611" description="TonB C-terminal domain-containing protein" evidence="5">
    <location>
        <begin position="20"/>
        <end position="257"/>
    </location>
</feature>
<comment type="subcellular location">
    <subcellularLocation>
        <location evidence="1">Membrane</location>
        <topology evidence="1">Single-pass membrane protein</topology>
    </subcellularLocation>
</comment>
<dbReference type="NCBIfam" id="TIGR01352">
    <property type="entry name" value="tonB_Cterm"/>
    <property type="match status" value="1"/>
</dbReference>
<dbReference type="Proteomes" id="UP000182510">
    <property type="component" value="Chromosome"/>
</dbReference>